<sequence>MITAWHEGETRRVCPDNLADQLTMEVTAGMQRNSVLVTQVFTGLNG</sequence>
<name>Q0F202_9PROT</name>
<reference evidence="1 2" key="1">
    <citation type="submission" date="2006-09" db="EMBL/GenBank/DDBJ databases">
        <authorList>
            <person name="Emerson D."/>
            <person name="Ferriera S."/>
            <person name="Johnson J."/>
            <person name="Kravitz S."/>
            <person name="Halpern A."/>
            <person name="Remington K."/>
            <person name="Beeson K."/>
            <person name="Tran B."/>
            <person name="Rogers Y.-H."/>
            <person name="Friedman R."/>
            <person name="Venter J.C."/>
        </authorList>
    </citation>
    <scope>NUCLEOTIDE SEQUENCE [LARGE SCALE GENOMIC DNA]</scope>
    <source>
        <strain evidence="1 2">PV-1</strain>
    </source>
</reference>
<keyword evidence="2" id="KW-1185">Reference proteome</keyword>
<dbReference type="InParanoid" id="Q0F202"/>
<proteinExistence type="predicted"/>
<dbReference type="Proteomes" id="UP000005297">
    <property type="component" value="Unassembled WGS sequence"/>
</dbReference>
<dbReference type="EMBL" id="AATS01000002">
    <property type="protein sequence ID" value="EAU55748.1"/>
    <property type="molecule type" value="Genomic_DNA"/>
</dbReference>
<evidence type="ECO:0000313" key="1">
    <source>
        <dbReference type="EMBL" id="EAU55748.1"/>
    </source>
</evidence>
<keyword evidence="1" id="KW-0560">Oxidoreductase</keyword>
<protein>
    <submittedName>
        <fullName evidence="1">Methionine sulfoxide reductase B</fullName>
        <ecNumber evidence="1">1.8.4.11</ecNumber>
    </submittedName>
</protein>
<dbReference type="AlphaFoldDB" id="Q0F202"/>
<accession>Q0F202</accession>
<dbReference type="GO" id="GO:0008113">
    <property type="term" value="F:peptide-methionine (S)-S-oxide reductase activity"/>
    <property type="evidence" value="ECO:0007669"/>
    <property type="project" value="UniProtKB-EC"/>
</dbReference>
<comment type="caution">
    <text evidence="1">The sequence shown here is derived from an EMBL/GenBank/DDBJ whole genome shotgun (WGS) entry which is preliminary data.</text>
</comment>
<evidence type="ECO:0000313" key="2">
    <source>
        <dbReference type="Proteomes" id="UP000005297"/>
    </source>
</evidence>
<gene>
    <name evidence="1" type="ORF">SPV1_02332</name>
</gene>
<dbReference type="EC" id="1.8.4.11" evidence="1"/>
<dbReference type="HOGENOM" id="CLU_3185567_0_0_0"/>
<organism evidence="1 2">
    <name type="scientific">Mariprofundus ferrooxydans PV-1</name>
    <dbReference type="NCBI Taxonomy" id="314345"/>
    <lineage>
        <taxon>Bacteria</taxon>
        <taxon>Pseudomonadati</taxon>
        <taxon>Pseudomonadota</taxon>
        <taxon>Candidatius Mariprofundia</taxon>
        <taxon>Mariprofundales</taxon>
        <taxon>Mariprofundaceae</taxon>
        <taxon>Mariprofundus</taxon>
    </lineage>
</organism>